<feature type="domain" description="FAD-binding PCMH-type" evidence="9">
    <location>
        <begin position="49"/>
        <end position="271"/>
    </location>
</feature>
<dbReference type="Gene3D" id="3.30.43.10">
    <property type="entry name" value="Uridine Diphospho-n-acetylenolpyruvylglucosamine Reductase, domain 2"/>
    <property type="match status" value="1"/>
</dbReference>
<keyword evidence="3" id="KW-0479">Metal-binding</keyword>
<feature type="domain" description="4Fe-4S ferredoxin-type" evidence="8">
    <location>
        <begin position="608"/>
        <end position="640"/>
    </location>
</feature>
<evidence type="ECO:0000256" key="4">
    <source>
        <dbReference type="ARBA" id="ARBA00022827"/>
    </source>
</evidence>
<reference evidence="10 11" key="1">
    <citation type="submission" date="2020-08" db="EMBL/GenBank/DDBJ databases">
        <title>Genomic Encyclopedia of Type Strains, Phase IV (KMG-IV): sequencing the most valuable type-strain genomes for metagenomic binning, comparative biology and taxonomic classification.</title>
        <authorList>
            <person name="Goeker M."/>
        </authorList>
    </citation>
    <scope>NUCLEOTIDE SEQUENCE [LARGE SCALE GENOMIC DNA]</scope>
    <source>
        <strain evidence="10 11">DSM 23447</strain>
    </source>
</reference>
<keyword evidence="2" id="KW-0285">Flavoprotein</keyword>
<dbReference type="PROSITE" id="PS00198">
    <property type="entry name" value="4FE4S_FER_1"/>
    <property type="match status" value="1"/>
</dbReference>
<dbReference type="PANTHER" id="PTHR11748">
    <property type="entry name" value="D-LACTATE DEHYDROGENASE"/>
    <property type="match status" value="1"/>
</dbReference>
<dbReference type="GO" id="GO:0051536">
    <property type="term" value="F:iron-sulfur cluster binding"/>
    <property type="evidence" value="ECO:0007669"/>
    <property type="project" value="UniProtKB-KW"/>
</dbReference>
<dbReference type="RefSeq" id="WP_183309977.1">
    <property type="nucleotide sequence ID" value="NZ_JACIEW010000001.1"/>
</dbReference>
<evidence type="ECO:0000256" key="2">
    <source>
        <dbReference type="ARBA" id="ARBA00022630"/>
    </source>
</evidence>
<evidence type="ECO:0000256" key="6">
    <source>
        <dbReference type="ARBA" id="ARBA00023004"/>
    </source>
</evidence>
<dbReference type="PROSITE" id="PS51379">
    <property type="entry name" value="4FE4S_FER_2"/>
    <property type="match status" value="1"/>
</dbReference>
<dbReference type="EMBL" id="JACIEW010000001">
    <property type="protein sequence ID" value="MBB4051276.1"/>
    <property type="molecule type" value="Genomic_DNA"/>
</dbReference>
<evidence type="ECO:0000256" key="3">
    <source>
        <dbReference type="ARBA" id="ARBA00022723"/>
    </source>
</evidence>
<gene>
    <name evidence="10" type="ORF">GGR20_000894</name>
</gene>
<comment type="cofactor">
    <cofactor evidence="1">
        <name>FAD</name>
        <dbReference type="ChEBI" id="CHEBI:57692"/>
    </cofactor>
</comment>
<dbReference type="InterPro" id="IPR004113">
    <property type="entry name" value="FAD-bd_oxidored_4_C"/>
</dbReference>
<dbReference type="Gene3D" id="3.30.70.2740">
    <property type="match status" value="1"/>
</dbReference>
<dbReference type="InterPro" id="IPR017900">
    <property type="entry name" value="4Fe4S_Fe_S_CS"/>
</dbReference>
<dbReference type="PROSITE" id="PS51387">
    <property type="entry name" value="FAD_PCMH"/>
    <property type="match status" value="1"/>
</dbReference>
<dbReference type="Pfam" id="PF13183">
    <property type="entry name" value="Fer4_8"/>
    <property type="match status" value="1"/>
</dbReference>
<proteinExistence type="predicted"/>
<dbReference type="InterPro" id="IPR016164">
    <property type="entry name" value="FAD-linked_Oxase-like_C"/>
</dbReference>
<dbReference type="GO" id="GO:0008720">
    <property type="term" value="F:D-lactate dehydrogenase (NAD+) activity"/>
    <property type="evidence" value="ECO:0007669"/>
    <property type="project" value="TreeGrafter"/>
</dbReference>
<evidence type="ECO:0000256" key="1">
    <source>
        <dbReference type="ARBA" id="ARBA00001974"/>
    </source>
</evidence>
<evidence type="ECO:0000259" key="8">
    <source>
        <dbReference type="PROSITE" id="PS51379"/>
    </source>
</evidence>
<dbReference type="Pfam" id="PF02913">
    <property type="entry name" value="FAD-oxidase_C"/>
    <property type="match status" value="1"/>
</dbReference>
<dbReference type="Gene3D" id="3.30.465.10">
    <property type="match status" value="1"/>
</dbReference>
<dbReference type="InterPro" id="IPR016171">
    <property type="entry name" value="Vanillyl_alc_oxidase_C-sub2"/>
</dbReference>
<evidence type="ECO:0000256" key="5">
    <source>
        <dbReference type="ARBA" id="ARBA00023002"/>
    </source>
</evidence>
<dbReference type="Gene3D" id="1.10.1060.10">
    <property type="entry name" value="Alpha-helical ferredoxin"/>
    <property type="match status" value="1"/>
</dbReference>
<dbReference type="Pfam" id="PF01565">
    <property type="entry name" value="FAD_binding_4"/>
    <property type="match status" value="1"/>
</dbReference>
<dbReference type="InterPro" id="IPR036318">
    <property type="entry name" value="FAD-bd_PCMH-like_sf"/>
</dbReference>
<dbReference type="Gene3D" id="1.10.45.10">
    <property type="entry name" value="Vanillyl-alcohol Oxidase, Chain A, domain 4"/>
    <property type="match status" value="1"/>
</dbReference>
<dbReference type="InterPro" id="IPR016167">
    <property type="entry name" value="FAD-bd_PCMH_sub1"/>
</dbReference>
<dbReference type="Proteomes" id="UP000547011">
    <property type="component" value="Unassembled WGS sequence"/>
</dbReference>
<dbReference type="InterPro" id="IPR016166">
    <property type="entry name" value="FAD-bd_PCMH"/>
</dbReference>
<dbReference type="InterPro" id="IPR006094">
    <property type="entry name" value="Oxid_FAD_bind_N"/>
</dbReference>
<dbReference type="GO" id="GO:0004458">
    <property type="term" value="F:D-lactate dehydrogenase (cytochrome) activity"/>
    <property type="evidence" value="ECO:0007669"/>
    <property type="project" value="TreeGrafter"/>
</dbReference>
<protein>
    <submittedName>
        <fullName evidence="10">FAD/FMN-containing dehydrogenase/Fe-S oxidoreductase</fullName>
    </submittedName>
</protein>
<name>A0A7W6ILI0_9HYPH</name>
<evidence type="ECO:0000313" key="11">
    <source>
        <dbReference type="Proteomes" id="UP000547011"/>
    </source>
</evidence>
<keyword evidence="6" id="KW-0408">Iron</keyword>
<dbReference type="AlphaFoldDB" id="A0A7W6ILI0"/>
<dbReference type="SUPFAM" id="SSF55103">
    <property type="entry name" value="FAD-linked oxidases, C-terminal domain"/>
    <property type="match status" value="1"/>
</dbReference>
<sequence>MNRFVPSSTAAMDVALARLPGALRQAGFCGDVATDLASRAAMSTDNSVYQIVPGMVVAPFDAQDVGRLLSVLGQPGFSGLPITARGGGTGTNGQSLNEGVIVDFRRHMHRMLAVDVAAGWVDVEPGIVLDDLNQQLAHTGLFFSPSTSTSNRCTVGGMVGTDASGKGSRIYGKTADNVLGLTMMVGDGQTLDSQMPVPEWATPIMDEIAAACDAGRPALLANVPRLSRRFSGLDLERARPDRERLEWWRLPIGAEGTLGLITRLRLKLVKKPSQSRLCVLAFDNFSDALDATLPLLSAEPLAIEVIDEWVQRLAMEAALLDSLPAGIRGDGADRPVYAFVEFAGDDPKALDLGVAQCLAIASELTGFRGAYTTGKAGEITHLWSVRAASVGLLGGTGGRRRPISFVEDCVVPPENLSAFVHEITAILGGHGLSYGIYGHADVGCLHVRPALDIDDLADRDLYRSISDAVYEAVTAHGGIFWGEHGKGIRGEYLERFVGPEAYGAFQRIKVAFDPAGRFNPGKLIAGQTPLLGIATTPYRTTQTAPADLFAKAFACNGNALCLTYAAKTPMCPSFKVSAELRHSPKGRAEALRALEQARVAGQATEEMEADVFEALDGCLGCKSCAAGCPTHVDVPDMKSHFLERYYSKRRRPMSSLAAMLLEAHIGTLMRFRSVLRALAWTRVYGLAALGLGLIDPPLPSRHNLGHHAIEALSASEVAELPLDAGHVVLVHDPFTALFDTNSIATIAEGLRALGYAPVALSVQASGKAAYVAGARAVFVRQAKAMANALRIASSAGLPLVGLDPSLVYMLRSEYPNAGIADMPWVSAVEEFLVAELAGGRSFPSIPGANTKAVVFTHCTERSMRPAVAADWKRIFAALGLDVTVQDAGCCGMSGLFGHEARHQGWSRKLYDLSWKGSVDAADEVFATGFSCRCQVERFGSVAAAHPLALVTRRRAASGRSINTPPH</sequence>
<dbReference type="InterPro" id="IPR016169">
    <property type="entry name" value="FAD-bd_PCMH_sub2"/>
</dbReference>
<dbReference type="PANTHER" id="PTHR11748:SF119">
    <property type="entry name" value="D-2-HYDROXYGLUTARATE DEHYDROGENASE"/>
    <property type="match status" value="1"/>
</dbReference>
<keyword evidence="11" id="KW-1185">Reference proteome</keyword>
<dbReference type="GO" id="GO:0071949">
    <property type="term" value="F:FAD binding"/>
    <property type="evidence" value="ECO:0007669"/>
    <property type="project" value="InterPro"/>
</dbReference>
<keyword evidence="4" id="KW-0274">FAD</keyword>
<dbReference type="GO" id="GO:1903457">
    <property type="term" value="P:lactate catabolic process"/>
    <property type="evidence" value="ECO:0007669"/>
    <property type="project" value="TreeGrafter"/>
</dbReference>
<evidence type="ECO:0000313" key="10">
    <source>
        <dbReference type="EMBL" id="MBB4051276.1"/>
    </source>
</evidence>
<keyword evidence="7" id="KW-0411">Iron-sulfur</keyword>
<accession>A0A7W6ILI0</accession>
<organism evidence="10 11">
    <name type="scientific">Devosia subaequoris</name>
    <dbReference type="NCBI Taxonomy" id="395930"/>
    <lineage>
        <taxon>Bacteria</taxon>
        <taxon>Pseudomonadati</taxon>
        <taxon>Pseudomonadota</taxon>
        <taxon>Alphaproteobacteria</taxon>
        <taxon>Hyphomicrobiales</taxon>
        <taxon>Devosiaceae</taxon>
        <taxon>Devosia</taxon>
    </lineage>
</organism>
<evidence type="ECO:0000256" key="7">
    <source>
        <dbReference type="ARBA" id="ARBA00023014"/>
    </source>
</evidence>
<dbReference type="GO" id="GO:0046872">
    <property type="term" value="F:metal ion binding"/>
    <property type="evidence" value="ECO:0007669"/>
    <property type="project" value="UniProtKB-KW"/>
</dbReference>
<dbReference type="SUPFAM" id="SSF56176">
    <property type="entry name" value="FAD-binding/transporter-associated domain-like"/>
    <property type="match status" value="1"/>
</dbReference>
<dbReference type="SUPFAM" id="SSF46548">
    <property type="entry name" value="alpha-helical ferredoxin"/>
    <property type="match status" value="1"/>
</dbReference>
<comment type="caution">
    <text evidence="10">The sequence shown here is derived from an EMBL/GenBank/DDBJ whole genome shotgun (WGS) entry which is preliminary data.</text>
</comment>
<evidence type="ECO:0000259" key="9">
    <source>
        <dbReference type="PROSITE" id="PS51387"/>
    </source>
</evidence>
<keyword evidence="5" id="KW-0560">Oxidoreductase</keyword>
<dbReference type="InterPro" id="IPR017896">
    <property type="entry name" value="4Fe4S_Fe-S-bd"/>
</dbReference>
<dbReference type="InterPro" id="IPR009051">
    <property type="entry name" value="Helical_ferredxn"/>
</dbReference>